<dbReference type="PROSITE" id="PS51375">
    <property type="entry name" value="PPR"/>
    <property type="match status" value="5"/>
</dbReference>
<proteinExistence type="predicted"/>
<evidence type="ECO:0008006" key="5">
    <source>
        <dbReference type="Google" id="ProtNLM"/>
    </source>
</evidence>
<dbReference type="NCBIfam" id="TIGR00756">
    <property type="entry name" value="PPR"/>
    <property type="match status" value="4"/>
</dbReference>
<dbReference type="PANTHER" id="PTHR47926">
    <property type="entry name" value="PENTATRICOPEPTIDE REPEAT-CONTAINING PROTEIN"/>
    <property type="match status" value="1"/>
</dbReference>
<dbReference type="Gene3D" id="1.25.40.10">
    <property type="entry name" value="Tetratricopeptide repeat domain"/>
    <property type="match status" value="5"/>
</dbReference>
<dbReference type="FunFam" id="1.25.40.10:FF:000351">
    <property type="entry name" value="Pentatricopeptide repeat-containing protein"/>
    <property type="match status" value="1"/>
</dbReference>
<accession>A0AAV8SNB9</accession>
<dbReference type="InterPro" id="IPR046960">
    <property type="entry name" value="PPR_At4g14850-like_plant"/>
</dbReference>
<dbReference type="AlphaFoldDB" id="A0AAV8SNB9"/>
<dbReference type="Pfam" id="PF20431">
    <property type="entry name" value="E_motif"/>
    <property type="match status" value="1"/>
</dbReference>
<dbReference type="GO" id="GO:0009451">
    <property type="term" value="P:RNA modification"/>
    <property type="evidence" value="ECO:0007669"/>
    <property type="project" value="InterPro"/>
</dbReference>
<gene>
    <name evidence="3" type="ORF">K2173_022725</name>
</gene>
<evidence type="ECO:0000313" key="3">
    <source>
        <dbReference type="EMBL" id="KAJ8753484.1"/>
    </source>
</evidence>
<feature type="repeat" description="PPR" evidence="2">
    <location>
        <begin position="372"/>
        <end position="406"/>
    </location>
</feature>
<dbReference type="EMBL" id="JAIWQS010000010">
    <property type="protein sequence ID" value="KAJ8753484.1"/>
    <property type="molecule type" value="Genomic_DNA"/>
</dbReference>
<dbReference type="GO" id="GO:0003723">
    <property type="term" value="F:RNA binding"/>
    <property type="evidence" value="ECO:0007669"/>
    <property type="project" value="InterPro"/>
</dbReference>
<feature type="repeat" description="PPR" evidence="2">
    <location>
        <begin position="68"/>
        <end position="102"/>
    </location>
</feature>
<evidence type="ECO:0000313" key="4">
    <source>
        <dbReference type="Proteomes" id="UP001159364"/>
    </source>
</evidence>
<reference evidence="3 4" key="1">
    <citation type="submission" date="2021-09" db="EMBL/GenBank/DDBJ databases">
        <title>Genomic insights and catalytic innovation underlie evolution of tropane alkaloids biosynthesis.</title>
        <authorList>
            <person name="Wang Y.-J."/>
            <person name="Tian T."/>
            <person name="Huang J.-P."/>
            <person name="Huang S.-X."/>
        </authorList>
    </citation>
    <scope>NUCLEOTIDE SEQUENCE [LARGE SCALE GENOMIC DNA]</scope>
    <source>
        <strain evidence="3">KIB-2018</strain>
        <tissue evidence="3">Leaf</tissue>
    </source>
</reference>
<organism evidence="3 4">
    <name type="scientific">Erythroxylum novogranatense</name>
    <dbReference type="NCBI Taxonomy" id="1862640"/>
    <lineage>
        <taxon>Eukaryota</taxon>
        <taxon>Viridiplantae</taxon>
        <taxon>Streptophyta</taxon>
        <taxon>Embryophyta</taxon>
        <taxon>Tracheophyta</taxon>
        <taxon>Spermatophyta</taxon>
        <taxon>Magnoliopsida</taxon>
        <taxon>eudicotyledons</taxon>
        <taxon>Gunneridae</taxon>
        <taxon>Pentapetalae</taxon>
        <taxon>rosids</taxon>
        <taxon>fabids</taxon>
        <taxon>Malpighiales</taxon>
        <taxon>Erythroxylaceae</taxon>
        <taxon>Erythroxylum</taxon>
    </lineage>
</organism>
<name>A0AAV8SNB9_9ROSI</name>
<feature type="repeat" description="PPR" evidence="2">
    <location>
        <begin position="407"/>
        <end position="442"/>
    </location>
</feature>
<protein>
    <recommendedName>
        <fullName evidence="5">Pentatricopeptide repeat-containing protein</fullName>
    </recommendedName>
</protein>
<evidence type="ECO:0000256" key="1">
    <source>
        <dbReference type="ARBA" id="ARBA00022737"/>
    </source>
</evidence>
<evidence type="ECO:0000256" key="2">
    <source>
        <dbReference type="PROSITE-ProRule" id="PRU00708"/>
    </source>
</evidence>
<dbReference type="FunFam" id="1.25.40.10:FF:000090">
    <property type="entry name" value="Pentatricopeptide repeat-containing protein, chloroplastic"/>
    <property type="match status" value="1"/>
</dbReference>
<dbReference type="InterPro" id="IPR046848">
    <property type="entry name" value="E_motif"/>
</dbReference>
<comment type="caution">
    <text evidence="3">The sequence shown here is derived from an EMBL/GenBank/DDBJ whole genome shotgun (WGS) entry which is preliminary data.</text>
</comment>
<feature type="repeat" description="PPR" evidence="2">
    <location>
        <begin position="271"/>
        <end position="305"/>
    </location>
</feature>
<dbReference type="Pfam" id="PF01535">
    <property type="entry name" value="PPR"/>
    <property type="match status" value="3"/>
</dbReference>
<keyword evidence="1" id="KW-0677">Repeat</keyword>
<sequence length="554" mass="61781">MFIQFQLLVQELSKSYQSLLRTRQLHALIIRAYLVNDPFYPTKIVRFYALNNDLCSARNLFDKTPQRSIFLWNSIIRAHAQAGKFVDAFSLYRNMLGTDIKPDSFTFACLIRACYESSDLDGLRLVHGGAIVSGLGLDSVTCSALVTAYSKISLVGEASKIFARIFEPDLVLWNSMISGFSYWGFWDKGLQLFNQMRFKGNQQLDSCTFVGLISGLGDSNFLGLGQEIHGLCMKSGLDCNTHVGSALVSMYSRFNCMSMADRVFRNLHYPDLVTWSALITGYSRSGEHQKALLLYMNLNWKGERADPVLIASVLVAVSNSANVRPGREIHGYLLRHGSQTSIMVSSALVDMYFKCGFVGLGIRAFENMPIRNVISYNSVISGLGLHGLASEAFKMFEDMLEKGLSPDESSFSSLLCACCHAGLVEDGREIFRRMIDEFGIQPKTKHYVHLIKLLGLAGKLEEAYNLISSLMHPVDPGIWGALLSCCHAHGNSELAEAVSQQLLYDEPEKGAYRVMISNIYACDGRWSDVEKMRHDMTNVGARKTTGHSWVALNM</sequence>
<dbReference type="PANTHER" id="PTHR47926:SF347">
    <property type="entry name" value="PENTATRICOPEPTIDE REPEAT-CONTAINING PROTEIN"/>
    <property type="match status" value="1"/>
</dbReference>
<dbReference type="InterPro" id="IPR011990">
    <property type="entry name" value="TPR-like_helical_dom_sf"/>
</dbReference>
<dbReference type="InterPro" id="IPR002885">
    <property type="entry name" value="PPR_rpt"/>
</dbReference>
<feature type="repeat" description="PPR" evidence="2">
    <location>
        <begin position="169"/>
        <end position="203"/>
    </location>
</feature>
<dbReference type="Pfam" id="PF13041">
    <property type="entry name" value="PPR_2"/>
    <property type="match status" value="2"/>
</dbReference>
<dbReference type="Proteomes" id="UP001159364">
    <property type="component" value="Linkage Group LG10"/>
</dbReference>
<keyword evidence="4" id="KW-1185">Reference proteome</keyword>